<protein>
    <submittedName>
        <fullName evidence="1">Uncharacterized protein</fullName>
    </submittedName>
</protein>
<keyword evidence="2" id="KW-1185">Reference proteome</keyword>
<dbReference type="RefSeq" id="WP_211799264.1">
    <property type="nucleotide sequence ID" value="NZ_JAGSCS010000001.1"/>
</dbReference>
<proteinExistence type="predicted"/>
<evidence type="ECO:0000313" key="1">
    <source>
        <dbReference type="EMBL" id="MBR0574740.1"/>
    </source>
</evidence>
<reference evidence="1" key="1">
    <citation type="submission" date="2021-04" db="EMBL/GenBank/DDBJ databases">
        <title>Proteiniclasticum sedimins sp. nov., an obligate anaerobic bacterium isolated from anaerobic sludge.</title>
        <authorList>
            <person name="Liu J."/>
        </authorList>
    </citation>
    <scope>NUCLEOTIDE SEQUENCE</scope>
    <source>
        <strain evidence="1">BAD-10</strain>
    </source>
</reference>
<dbReference type="Proteomes" id="UP000675379">
    <property type="component" value="Unassembled WGS sequence"/>
</dbReference>
<gene>
    <name evidence="1" type="ORF">KCG48_00150</name>
</gene>
<accession>A0A941CLH9</accession>
<sequence length="98" mass="11518">MRSTTYDSFLRDGQELLETFTIRYPHGIYKESVYSSTYDDLSKWLRSLITFMKADKEPSSAEFVGYLNSFRGKLGNIDKTEFLHILSELERYKGNEIQ</sequence>
<name>A0A941CLH9_9CLOT</name>
<dbReference type="EMBL" id="JAGSCS010000001">
    <property type="protein sequence ID" value="MBR0574740.1"/>
    <property type="molecule type" value="Genomic_DNA"/>
</dbReference>
<organism evidence="1 2">
    <name type="scientific">Proteiniclasticum sediminis</name>
    <dbReference type="NCBI Taxonomy" id="2804028"/>
    <lineage>
        <taxon>Bacteria</taxon>
        <taxon>Bacillati</taxon>
        <taxon>Bacillota</taxon>
        <taxon>Clostridia</taxon>
        <taxon>Eubacteriales</taxon>
        <taxon>Clostridiaceae</taxon>
        <taxon>Proteiniclasticum</taxon>
    </lineage>
</organism>
<dbReference type="AlphaFoldDB" id="A0A941CLH9"/>
<evidence type="ECO:0000313" key="2">
    <source>
        <dbReference type="Proteomes" id="UP000675379"/>
    </source>
</evidence>
<comment type="caution">
    <text evidence="1">The sequence shown here is derived from an EMBL/GenBank/DDBJ whole genome shotgun (WGS) entry which is preliminary data.</text>
</comment>